<reference evidence="3 4" key="1">
    <citation type="journal article" date="2016" name="Nat. Commun.">
        <title>Thousands of microbial genomes shed light on interconnected biogeochemical processes in an aquifer system.</title>
        <authorList>
            <person name="Anantharaman K."/>
            <person name="Brown C.T."/>
            <person name="Hug L.A."/>
            <person name="Sharon I."/>
            <person name="Castelle C.J."/>
            <person name="Probst A.J."/>
            <person name="Thomas B.C."/>
            <person name="Singh A."/>
            <person name="Wilkins M.J."/>
            <person name="Karaoz U."/>
            <person name="Brodie E.L."/>
            <person name="Williams K.H."/>
            <person name="Hubbard S.S."/>
            <person name="Banfield J.F."/>
        </authorList>
    </citation>
    <scope>NUCLEOTIDE SEQUENCE [LARGE SCALE GENOMIC DNA]</scope>
</reference>
<sequence length="365" mass="39436">MPVSVIAFEVQNKDTVFIDKEETIKGNLYAFGTSVIINGKVDGDVICLAGESLKINGTVTGDVIAGASLVDINGEIGGSVRVVGEMININGDVIRGVQALASSVSFGESSNVGMDVLLVSASSNIDGDIAGSVHGYSAKVNIFGDVGGDIKLRMDARVKNSKDTGFTPLIIQDSANIGGNVYYISSIKGFISEKASIGGEVGHTFYNKKRNDVFSFGNIVSLFAWMIIGLIIISLVKKDIKKLTKNNKTAWWKLVGIGILVMFITPVVCVLVLFTVIGIPAALISFILWIIVIYLAKILTGIMIGEKIINKFLPKKKDSLMWMMIFGILSIWVLCSLPVVGWMFCLAATWYGIGSVWYYLKYSNT</sequence>
<organism evidence="3 4">
    <name type="scientific">Candidatus Falkowbacteria bacterium RIFOXYD2_FULL_34_120</name>
    <dbReference type="NCBI Taxonomy" id="1798007"/>
    <lineage>
        <taxon>Bacteria</taxon>
        <taxon>Candidatus Falkowiibacteriota</taxon>
    </lineage>
</organism>
<dbReference type="InterPro" id="IPR058486">
    <property type="entry name" value="DUF8173"/>
</dbReference>
<gene>
    <name evidence="3" type="ORF">A2531_06680</name>
</gene>
<proteinExistence type="predicted"/>
<name>A0A1F5TPS0_9BACT</name>
<evidence type="ECO:0000313" key="3">
    <source>
        <dbReference type="EMBL" id="OGF40837.1"/>
    </source>
</evidence>
<feature type="transmembrane region" description="Helical" evidence="1">
    <location>
        <begin position="325"/>
        <end position="353"/>
    </location>
</feature>
<feature type="transmembrane region" description="Helical" evidence="1">
    <location>
        <begin position="283"/>
        <end position="304"/>
    </location>
</feature>
<evidence type="ECO:0000256" key="1">
    <source>
        <dbReference type="SAM" id="Phobius"/>
    </source>
</evidence>
<comment type="caution">
    <text evidence="3">The sequence shown here is derived from an EMBL/GenBank/DDBJ whole genome shotgun (WGS) entry which is preliminary data.</text>
</comment>
<keyword evidence="1" id="KW-1133">Transmembrane helix</keyword>
<keyword evidence="1" id="KW-0472">Membrane</keyword>
<dbReference type="AlphaFoldDB" id="A0A1F5TPS0"/>
<feature type="domain" description="DUF8173" evidence="2">
    <location>
        <begin position="217"/>
        <end position="358"/>
    </location>
</feature>
<feature type="transmembrane region" description="Helical" evidence="1">
    <location>
        <begin position="213"/>
        <end position="233"/>
    </location>
</feature>
<accession>A0A1F5TPS0</accession>
<feature type="transmembrane region" description="Helical" evidence="1">
    <location>
        <begin position="254"/>
        <end position="277"/>
    </location>
</feature>
<evidence type="ECO:0000259" key="2">
    <source>
        <dbReference type="Pfam" id="PF26514"/>
    </source>
</evidence>
<dbReference type="Pfam" id="PF26514">
    <property type="entry name" value="DUF8173"/>
    <property type="match status" value="1"/>
</dbReference>
<dbReference type="Proteomes" id="UP000177579">
    <property type="component" value="Unassembled WGS sequence"/>
</dbReference>
<dbReference type="EMBL" id="MFGO01000019">
    <property type="protein sequence ID" value="OGF40837.1"/>
    <property type="molecule type" value="Genomic_DNA"/>
</dbReference>
<protein>
    <recommendedName>
        <fullName evidence="2">DUF8173 domain-containing protein</fullName>
    </recommendedName>
</protein>
<keyword evidence="1" id="KW-0812">Transmembrane</keyword>
<evidence type="ECO:0000313" key="4">
    <source>
        <dbReference type="Proteomes" id="UP000177579"/>
    </source>
</evidence>